<dbReference type="GO" id="GO:0016491">
    <property type="term" value="F:oxidoreductase activity"/>
    <property type="evidence" value="ECO:0007669"/>
    <property type="project" value="InterPro"/>
</dbReference>
<sequence>MPAFGRPADLNASAPRNIAVIGAGISGLSAAWLLSTRHRVTLFEKEPRLGGHAHTVDVDGPHVPVAVDTGFICYNAPNYPNLTKLFEHLGVPTKPASMSFAASVDDGRFEYASSDLNSLIGQRGNLVRPRFWFMLRDMLRFYGRARTMVESPDIADITLGDYLDREGYSKGLVDDHVLPMCAAIWSTSAKEIRAYPLRSYLRFFSNHGLLNIGDQQIWQTVDGGSREYVTRIRQAFGDRVTIRPGARSLTRSDGGVVVEDVLGGAERFDDVVVAAHADEALALITDPDADQKRLLGAFAYTRNRTVLHDDPGLMPKRRRVWASWNYIGGKGGPGDQPLCVSYWMNKLQSLDKRQQLFVTLNPLREPKAGSIKQEFDYSHPLFNQAALDAQQDLWSLQGRDGLWFCGSYFGYGFHEDGLQSGLAVAEELGGVRRPWSVANESDRLVRPERLLVAAE</sequence>
<dbReference type="RefSeq" id="WP_137099470.1">
    <property type="nucleotide sequence ID" value="NZ_CP039865.1"/>
</dbReference>
<evidence type="ECO:0000313" key="2">
    <source>
        <dbReference type="EMBL" id="QCK86138.1"/>
    </source>
</evidence>
<dbReference type="InterPro" id="IPR050464">
    <property type="entry name" value="Zeta_carotene_desat/Oxidored"/>
</dbReference>
<dbReference type="KEGG" id="paqt:E8L99_10435"/>
<dbReference type="SUPFAM" id="SSF51905">
    <property type="entry name" value="FAD/NAD(P)-binding domain"/>
    <property type="match status" value="1"/>
</dbReference>
<protein>
    <submittedName>
        <fullName evidence="2">FAD-dependent oxidoreductase</fullName>
    </submittedName>
</protein>
<dbReference type="OrthoDB" id="20837at2"/>
<dbReference type="InterPro" id="IPR036188">
    <property type="entry name" value="FAD/NAD-bd_sf"/>
</dbReference>
<dbReference type="Proteomes" id="UP000298588">
    <property type="component" value="Chromosome"/>
</dbReference>
<dbReference type="Gene3D" id="3.50.50.60">
    <property type="entry name" value="FAD/NAD(P)-binding domain"/>
    <property type="match status" value="1"/>
</dbReference>
<dbReference type="Gene3D" id="1.10.405.20">
    <property type="match status" value="1"/>
</dbReference>
<keyword evidence="3" id="KW-1185">Reference proteome</keyword>
<accession>A0A4D7QG31</accession>
<proteinExistence type="predicted"/>
<dbReference type="InterPro" id="IPR002937">
    <property type="entry name" value="Amino_oxidase"/>
</dbReference>
<dbReference type="Gene3D" id="3.30.70.1990">
    <property type="match status" value="1"/>
</dbReference>
<feature type="domain" description="Amine oxidase" evidence="1">
    <location>
        <begin position="25"/>
        <end position="285"/>
    </location>
</feature>
<evidence type="ECO:0000259" key="1">
    <source>
        <dbReference type="Pfam" id="PF01593"/>
    </source>
</evidence>
<dbReference type="PANTHER" id="PTHR42923:SF17">
    <property type="entry name" value="AMINE OXIDASE DOMAIN-CONTAINING PROTEIN"/>
    <property type="match status" value="1"/>
</dbReference>
<gene>
    <name evidence="2" type="ORF">E8L99_10435</name>
</gene>
<dbReference type="AlphaFoldDB" id="A0A4D7QG31"/>
<reference evidence="2 3" key="1">
    <citation type="submission" date="2019-04" db="EMBL/GenBank/DDBJ databases">
        <title>Phreatobacter aquaticus sp. nov.</title>
        <authorList>
            <person name="Choi A."/>
            <person name="Baek K."/>
        </authorList>
    </citation>
    <scope>NUCLEOTIDE SEQUENCE [LARGE SCALE GENOMIC DNA]</scope>
    <source>
        <strain evidence="2 3">NMCR1094</strain>
    </source>
</reference>
<dbReference type="PANTHER" id="PTHR42923">
    <property type="entry name" value="PROTOPORPHYRINOGEN OXIDASE"/>
    <property type="match status" value="1"/>
</dbReference>
<dbReference type="Pfam" id="PF01593">
    <property type="entry name" value="Amino_oxidase"/>
    <property type="match status" value="1"/>
</dbReference>
<dbReference type="EMBL" id="CP039865">
    <property type="protein sequence ID" value="QCK86138.1"/>
    <property type="molecule type" value="Genomic_DNA"/>
</dbReference>
<name>A0A4D7QG31_9HYPH</name>
<organism evidence="2 3">
    <name type="scientific">Phreatobacter aquaticus</name>
    <dbReference type="NCBI Taxonomy" id="2570229"/>
    <lineage>
        <taxon>Bacteria</taxon>
        <taxon>Pseudomonadati</taxon>
        <taxon>Pseudomonadota</taxon>
        <taxon>Alphaproteobacteria</taxon>
        <taxon>Hyphomicrobiales</taxon>
        <taxon>Phreatobacteraceae</taxon>
        <taxon>Phreatobacter</taxon>
    </lineage>
</organism>
<evidence type="ECO:0000313" key="3">
    <source>
        <dbReference type="Proteomes" id="UP000298588"/>
    </source>
</evidence>